<dbReference type="InterPro" id="IPR011051">
    <property type="entry name" value="RmlC_Cupin_sf"/>
</dbReference>
<evidence type="ECO:0000259" key="3">
    <source>
        <dbReference type="SMART" id="SM00835"/>
    </source>
</evidence>
<evidence type="ECO:0000256" key="1">
    <source>
        <dbReference type="ARBA" id="ARBA00023597"/>
    </source>
</evidence>
<evidence type="ECO:0000256" key="2">
    <source>
        <dbReference type="SAM" id="SignalP"/>
    </source>
</evidence>
<gene>
    <name evidence="4" type="ORF">QN277_007488</name>
</gene>
<keyword evidence="5" id="KW-1185">Reference proteome</keyword>
<feature type="chain" id="PRO_5042061310" description="Cupin type-1 domain-containing protein" evidence="2">
    <location>
        <begin position="20"/>
        <end position="418"/>
    </location>
</feature>
<dbReference type="SMART" id="SM00835">
    <property type="entry name" value="Cupin_1"/>
    <property type="match status" value="2"/>
</dbReference>
<feature type="domain" description="Cupin type-1" evidence="3">
    <location>
        <begin position="44"/>
        <end position="197"/>
    </location>
</feature>
<comment type="similarity">
    <text evidence="1">Belongs to the 7S seed storage protein family.</text>
</comment>
<comment type="caution">
    <text evidence="4">The sequence shown here is derived from an EMBL/GenBank/DDBJ whole genome shotgun (WGS) entry which is preliminary data.</text>
</comment>
<organism evidence="4 5">
    <name type="scientific">Acacia crassicarpa</name>
    <name type="common">northern wattle</name>
    <dbReference type="NCBI Taxonomy" id="499986"/>
    <lineage>
        <taxon>Eukaryota</taxon>
        <taxon>Viridiplantae</taxon>
        <taxon>Streptophyta</taxon>
        <taxon>Embryophyta</taxon>
        <taxon>Tracheophyta</taxon>
        <taxon>Spermatophyta</taxon>
        <taxon>Magnoliopsida</taxon>
        <taxon>eudicotyledons</taxon>
        <taxon>Gunneridae</taxon>
        <taxon>Pentapetalae</taxon>
        <taxon>rosids</taxon>
        <taxon>fabids</taxon>
        <taxon>Fabales</taxon>
        <taxon>Fabaceae</taxon>
        <taxon>Caesalpinioideae</taxon>
        <taxon>mimosoid clade</taxon>
        <taxon>Acacieae</taxon>
        <taxon>Acacia</taxon>
    </lineage>
</organism>
<accession>A0AAE1IX42</accession>
<dbReference type="Gene3D" id="2.60.120.10">
    <property type="entry name" value="Jelly Rolls"/>
    <property type="match status" value="2"/>
</dbReference>
<dbReference type="CDD" id="cd02245">
    <property type="entry name" value="cupin_7S_vicilin-like_C"/>
    <property type="match status" value="1"/>
</dbReference>
<reference evidence="4" key="1">
    <citation type="submission" date="2023-10" db="EMBL/GenBank/DDBJ databases">
        <title>Chromosome-level genome of the transformable northern wattle, Acacia crassicarpa.</title>
        <authorList>
            <person name="Massaro I."/>
            <person name="Sinha N.R."/>
            <person name="Poethig S."/>
            <person name="Leichty A.R."/>
        </authorList>
    </citation>
    <scope>NUCLEOTIDE SEQUENCE</scope>
    <source>
        <strain evidence="4">Acra3RX</strain>
        <tissue evidence="4">Leaf</tissue>
    </source>
</reference>
<dbReference type="Proteomes" id="UP001293593">
    <property type="component" value="Unassembled WGS sequence"/>
</dbReference>
<dbReference type="SUPFAM" id="SSF51182">
    <property type="entry name" value="RmlC-like cupins"/>
    <property type="match status" value="2"/>
</dbReference>
<dbReference type="InterPro" id="IPR014710">
    <property type="entry name" value="RmlC-like_jellyroll"/>
</dbReference>
<dbReference type="PANTHER" id="PTHR31189">
    <property type="entry name" value="OS03G0336100 PROTEIN-RELATED"/>
    <property type="match status" value="1"/>
</dbReference>
<dbReference type="EMBL" id="JAWXYG010000012">
    <property type="protein sequence ID" value="KAK4257968.1"/>
    <property type="molecule type" value="Genomic_DNA"/>
</dbReference>
<dbReference type="AlphaFoldDB" id="A0AAE1IX42"/>
<dbReference type="InterPro" id="IPR006045">
    <property type="entry name" value="Cupin_1"/>
</dbReference>
<proteinExistence type="inferred from homology"/>
<dbReference type="InterPro" id="IPR050253">
    <property type="entry name" value="Seed_Storage-Functional"/>
</dbReference>
<evidence type="ECO:0000313" key="4">
    <source>
        <dbReference type="EMBL" id="KAK4257968.1"/>
    </source>
</evidence>
<dbReference type="PANTHER" id="PTHR31189:SF41">
    <property type="entry name" value="VICILIN C72"/>
    <property type="match status" value="1"/>
</dbReference>
<feature type="signal peptide" evidence="2">
    <location>
        <begin position="1"/>
        <end position="19"/>
    </location>
</feature>
<dbReference type="CDD" id="cd02244">
    <property type="entry name" value="cupin_7S_vicilin-like_N"/>
    <property type="match status" value="1"/>
</dbReference>
<keyword evidence="2" id="KW-0732">Signal</keyword>
<name>A0AAE1IX42_9FABA</name>
<dbReference type="Pfam" id="PF00190">
    <property type="entry name" value="Cupin_1"/>
    <property type="match status" value="2"/>
</dbReference>
<feature type="domain" description="Cupin type-1" evidence="3">
    <location>
        <begin position="236"/>
        <end position="397"/>
    </location>
</feature>
<sequence length="418" mass="48076">MKARFVLLLFLAVASVGLAYWEEENLASPKSAQQNPYHIPSDKFQTRFETENGNRIRVLEEFDKLSEHLQFLRDYRIVEYRIRPRTAVLPHHSDAEYVLVITRGKAIVQLLTHPNDVQLLLLKQFDVLTVPAGAISYTINRDGDDNLEFIKLALPQNNPGQFQNLYPAGNYTPSSYYQVFRQKTLQAAFNASYEEIKDALWGPNQWKNEVVVKLTHKKIRSLIKRAQSSSTKHGPFRLRNPVEPRYSNKHGSFYETWPLEKYPSLEDLGVSASHLKLKEESLFLPHFNSKGIILAYVADGEGYYQLGSPYPINKQQQQQQEGLIERLTANVTRRDLYIIPAGYPVAVNALEETQLEVVEFMLNAHNNTRKFLIGEGDNVVKQIDPVLLSKSSPEKVKELFNHQDKSYFVNLEDQPDEE</sequence>
<evidence type="ECO:0000313" key="5">
    <source>
        <dbReference type="Proteomes" id="UP001293593"/>
    </source>
</evidence>
<protein>
    <recommendedName>
        <fullName evidence="3">Cupin type-1 domain-containing protein</fullName>
    </recommendedName>
</protein>